<gene>
    <name evidence="8" type="ORF">HG536_0A09480</name>
</gene>
<reference evidence="8 9" key="1">
    <citation type="submission" date="2020-06" db="EMBL/GenBank/DDBJ databases">
        <title>The yeast mating-type switching endonuclease HO is a domesticated member of an unorthodox homing genetic element family.</title>
        <authorList>
            <person name="Coughlan A.Y."/>
            <person name="Lombardi L."/>
            <person name="Braun-Galleani S."/>
            <person name="Martos A.R."/>
            <person name="Galeote V."/>
            <person name="Bigey F."/>
            <person name="Dequin S."/>
            <person name="Byrne K.P."/>
            <person name="Wolfe K.H."/>
        </authorList>
    </citation>
    <scope>NUCLEOTIDE SEQUENCE [LARGE SCALE GENOMIC DNA]</scope>
    <source>
        <strain evidence="8 9">CBS764</strain>
    </source>
</reference>
<evidence type="ECO:0000256" key="3">
    <source>
        <dbReference type="ARBA" id="ARBA00022692"/>
    </source>
</evidence>
<feature type="transmembrane region" description="Helical" evidence="7">
    <location>
        <begin position="337"/>
        <end position="360"/>
    </location>
</feature>
<dbReference type="KEGG" id="tgb:HG536_0A09480"/>
<keyword evidence="4 7" id="KW-1133">Transmembrane helix</keyword>
<comment type="subcellular location">
    <subcellularLocation>
        <location evidence="1">Membrane</location>
        <topology evidence="1">Multi-pass membrane protein</topology>
    </subcellularLocation>
</comment>
<evidence type="ECO:0000313" key="8">
    <source>
        <dbReference type="EMBL" id="QLL31131.1"/>
    </source>
</evidence>
<protein>
    <recommendedName>
        <fullName evidence="10">Cell division control protein 50</fullName>
    </recommendedName>
</protein>
<feature type="transmembrane region" description="Helical" evidence="7">
    <location>
        <begin position="49"/>
        <end position="69"/>
    </location>
</feature>
<dbReference type="PIRSF" id="PIRSF015840">
    <property type="entry name" value="DUF284_TM_euk"/>
    <property type="match status" value="1"/>
</dbReference>
<dbReference type="GO" id="GO:0005886">
    <property type="term" value="C:plasma membrane"/>
    <property type="evidence" value="ECO:0007669"/>
    <property type="project" value="TreeGrafter"/>
</dbReference>
<dbReference type="Pfam" id="PF03381">
    <property type="entry name" value="CDC50"/>
    <property type="match status" value="1"/>
</dbReference>
<organism evidence="8 9">
    <name type="scientific">Torulaspora globosa</name>
    <dbReference type="NCBI Taxonomy" id="48254"/>
    <lineage>
        <taxon>Eukaryota</taxon>
        <taxon>Fungi</taxon>
        <taxon>Dikarya</taxon>
        <taxon>Ascomycota</taxon>
        <taxon>Saccharomycotina</taxon>
        <taxon>Saccharomycetes</taxon>
        <taxon>Saccharomycetales</taxon>
        <taxon>Saccharomycetaceae</taxon>
        <taxon>Torulaspora</taxon>
    </lineage>
</organism>
<evidence type="ECO:0000313" key="9">
    <source>
        <dbReference type="Proteomes" id="UP000515788"/>
    </source>
</evidence>
<accession>A0A7G3ZC95</accession>
<evidence type="ECO:0000256" key="5">
    <source>
        <dbReference type="ARBA" id="ARBA00023136"/>
    </source>
</evidence>
<evidence type="ECO:0008006" key="10">
    <source>
        <dbReference type="Google" id="ProtNLM"/>
    </source>
</evidence>
<dbReference type="EMBL" id="CP059246">
    <property type="protein sequence ID" value="QLL31131.1"/>
    <property type="molecule type" value="Genomic_DNA"/>
</dbReference>
<dbReference type="OrthoDB" id="340608at2759"/>
<dbReference type="Proteomes" id="UP000515788">
    <property type="component" value="Chromosome 1"/>
</dbReference>
<evidence type="ECO:0000256" key="2">
    <source>
        <dbReference type="ARBA" id="ARBA00009457"/>
    </source>
</evidence>
<keyword evidence="5 6" id="KW-0472">Membrane</keyword>
<dbReference type="InterPro" id="IPR005045">
    <property type="entry name" value="CDC50/LEM3_fam"/>
</dbReference>
<keyword evidence="9" id="KW-1185">Reference proteome</keyword>
<dbReference type="PANTHER" id="PTHR10926:SF0">
    <property type="entry name" value="CDC50, ISOFORM A"/>
    <property type="match status" value="1"/>
</dbReference>
<dbReference type="PANTHER" id="PTHR10926">
    <property type="entry name" value="CELL CYCLE CONTROL PROTEIN 50"/>
    <property type="match status" value="1"/>
</dbReference>
<evidence type="ECO:0000256" key="7">
    <source>
        <dbReference type="SAM" id="Phobius"/>
    </source>
</evidence>
<name>A0A7G3ZC95_9SACH</name>
<proteinExistence type="inferred from homology"/>
<dbReference type="RefSeq" id="XP_037137806.1">
    <property type="nucleotide sequence ID" value="XM_037281911.1"/>
</dbReference>
<sequence length="396" mass="44873">MVVFFRRRKVSLADQDTGEPVRKSRKPPNTAFRQQRLKAWQPILSPQSVLPLLIFVACIFAPIGIGLIVSATNVQDLVIDYSRCETDASGQDFSEIPSKFVHYHFKRPVTTKPSWKLDESDPSTTFCQIRFQVPNRIRHPVYLYYKLTNFYQNHRKYVESVDIQQLKGEAIDADNLNSNCNPLRKSGGKAVYPCGLIANSMFNDTFSTVLEGSDGTEDFQLTNKDIAWAIDRHRFKKTSYNASQIVPPPNWAKKYPEGYTDENIPDISSWEELQVWMRTAALPKFYKLALKNETGELPNGTYTIRIEQNYPVSSFGGSKSIVLTTSSIIGGRNISLGVLYCIVAGISALFAIIFLVKVIIQPRTMGDHSYLNFDSNVESHVEQQSNNNNIPLREIL</sequence>
<evidence type="ECO:0000256" key="6">
    <source>
        <dbReference type="PIRNR" id="PIRNR015840"/>
    </source>
</evidence>
<evidence type="ECO:0000256" key="4">
    <source>
        <dbReference type="ARBA" id="ARBA00022989"/>
    </source>
</evidence>
<dbReference type="AlphaFoldDB" id="A0A7G3ZC95"/>
<dbReference type="GO" id="GO:0045332">
    <property type="term" value="P:phospholipid translocation"/>
    <property type="evidence" value="ECO:0007669"/>
    <property type="project" value="UniProtKB-UniRule"/>
</dbReference>
<dbReference type="GO" id="GO:0005783">
    <property type="term" value="C:endoplasmic reticulum"/>
    <property type="evidence" value="ECO:0007669"/>
    <property type="project" value="TreeGrafter"/>
</dbReference>
<evidence type="ECO:0000256" key="1">
    <source>
        <dbReference type="ARBA" id="ARBA00004141"/>
    </source>
</evidence>
<comment type="similarity">
    <text evidence="2 6">Belongs to the CDC50/LEM3 family.</text>
</comment>
<keyword evidence="3 7" id="KW-0812">Transmembrane</keyword>
<dbReference type="GeneID" id="59324228"/>
<dbReference type="GO" id="GO:0005794">
    <property type="term" value="C:Golgi apparatus"/>
    <property type="evidence" value="ECO:0007669"/>
    <property type="project" value="TreeGrafter"/>
</dbReference>